<name>A0ABV9FA83_9BACL</name>
<dbReference type="RefSeq" id="WP_378093688.1">
    <property type="nucleotide sequence ID" value="NZ_JBHSEP010000003.1"/>
</dbReference>
<feature type="domain" description="LysM" evidence="3">
    <location>
        <begin position="78"/>
        <end position="128"/>
    </location>
</feature>
<dbReference type="CDD" id="cd00118">
    <property type="entry name" value="LysM"/>
    <property type="match status" value="1"/>
</dbReference>
<dbReference type="PROSITE" id="PS51782">
    <property type="entry name" value="LYSM"/>
    <property type="match status" value="1"/>
</dbReference>
<evidence type="ECO:0000313" key="4">
    <source>
        <dbReference type="EMBL" id="MFC4597955.1"/>
    </source>
</evidence>
<dbReference type="EMBL" id="JBHSEP010000003">
    <property type="protein sequence ID" value="MFC4597955.1"/>
    <property type="molecule type" value="Genomic_DNA"/>
</dbReference>
<gene>
    <name evidence="4" type="ORF">ACFO3S_06850</name>
</gene>
<dbReference type="InterPro" id="IPR036779">
    <property type="entry name" value="LysM_dom_sf"/>
</dbReference>
<feature type="transmembrane region" description="Helical" evidence="2">
    <location>
        <begin position="41"/>
        <end position="61"/>
    </location>
</feature>
<dbReference type="Pfam" id="PF01476">
    <property type="entry name" value="LysM"/>
    <property type="match status" value="1"/>
</dbReference>
<keyword evidence="2" id="KW-0472">Membrane</keyword>
<dbReference type="SMART" id="SM00257">
    <property type="entry name" value="LysM"/>
    <property type="match status" value="1"/>
</dbReference>
<organism evidence="4 5">
    <name type="scientific">Cohnella hongkongensis</name>
    <dbReference type="NCBI Taxonomy" id="178337"/>
    <lineage>
        <taxon>Bacteria</taxon>
        <taxon>Bacillati</taxon>
        <taxon>Bacillota</taxon>
        <taxon>Bacilli</taxon>
        <taxon>Bacillales</taxon>
        <taxon>Paenibacillaceae</taxon>
        <taxon>Cohnella</taxon>
    </lineage>
</organism>
<keyword evidence="2" id="KW-0812">Transmembrane</keyword>
<dbReference type="Proteomes" id="UP001596028">
    <property type="component" value="Unassembled WGS sequence"/>
</dbReference>
<comment type="caution">
    <text evidence="4">The sequence shown here is derived from an EMBL/GenBank/DDBJ whole genome shotgun (WGS) entry which is preliminary data.</text>
</comment>
<sequence length="134" mass="14667">MVHAWIPADTTSAARRHERDATRGIPACPAKPDHRSMNWKAARALFVLTAFLILFSGLTLMRTFASSGERAPASGEEIVVTVESGDTLWELARAYKDPALDTRQAVHVLMERNGLSGPDLRSGQDLIFPADLLP</sequence>
<keyword evidence="2" id="KW-1133">Transmembrane helix</keyword>
<evidence type="ECO:0000256" key="2">
    <source>
        <dbReference type="SAM" id="Phobius"/>
    </source>
</evidence>
<evidence type="ECO:0000259" key="3">
    <source>
        <dbReference type="PROSITE" id="PS51782"/>
    </source>
</evidence>
<accession>A0ABV9FA83</accession>
<keyword evidence="5" id="KW-1185">Reference proteome</keyword>
<dbReference type="InterPro" id="IPR018392">
    <property type="entry name" value="LysM"/>
</dbReference>
<evidence type="ECO:0000256" key="1">
    <source>
        <dbReference type="SAM" id="MobiDB-lite"/>
    </source>
</evidence>
<feature type="region of interest" description="Disordered" evidence="1">
    <location>
        <begin position="1"/>
        <end position="29"/>
    </location>
</feature>
<protein>
    <submittedName>
        <fullName evidence="4">LysM peptidoglycan-binding domain-containing protein</fullName>
    </submittedName>
</protein>
<proteinExistence type="predicted"/>
<dbReference type="Gene3D" id="3.10.350.10">
    <property type="entry name" value="LysM domain"/>
    <property type="match status" value="1"/>
</dbReference>
<evidence type="ECO:0000313" key="5">
    <source>
        <dbReference type="Proteomes" id="UP001596028"/>
    </source>
</evidence>
<reference evidence="5" key="1">
    <citation type="journal article" date="2019" name="Int. J. Syst. Evol. Microbiol.">
        <title>The Global Catalogue of Microorganisms (GCM) 10K type strain sequencing project: providing services to taxonomists for standard genome sequencing and annotation.</title>
        <authorList>
            <consortium name="The Broad Institute Genomics Platform"/>
            <consortium name="The Broad Institute Genome Sequencing Center for Infectious Disease"/>
            <person name="Wu L."/>
            <person name="Ma J."/>
        </authorList>
    </citation>
    <scope>NUCLEOTIDE SEQUENCE [LARGE SCALE GENOMIC DNA]</scope>
    <source>
        <strain evidence="5">CCUG 49571</strain>
    </source>
</reference>